<protein>
    <recommendedName>
        <fullName evidence="4">DUF3887 domain-containing protein</fullName>
    </recommendedName>
</protein>
<feature type="chain" id="PRO_5010361343" description="DUF3887 domain-containing protein" evidence="1">
    <location>
        <begin position="20"/>
        <end position="146"/>
    </location>
</feature>
<evidence type="ECO:0000256" key="1">
    <source>
        <dbReference type="SAM" id="SignalP"/>
    </source>
</evidence>
<name>A0A1I6SAL2_9FLAO</name>
<organism evidence="2 3">
    <name type="scientific">Zhouia amylolytica</name>
    <dbReference type="NCBI Taxonomy" id="376730"/>
    <lineage>
        <taxon>Bacteria</taxon>
        <taxon>Pseudomonadati</taxon>
        <taxon>Bacteroidota</taxon>
        <taxon>Flavobacteriia</taxon>
        <taxon>Flavobacteriales</taxon>
        <taxon>Flavobacteriaceae</taxon>
        <taxon>Zhouia</taxon>
    </lineage>
</organism>
<dbReference type="Proteomes" id="UP000183209">
    <property type="component" value="Unassembled WGS sequence"/>
</dbReference>
<reference evidence="2 3" key="1">
    <citation type="submission" date="2016-10" db="EMBL/GenBank/DDBJ databases">
        <authorList>
            <person name="de Groot N.N."/>
        </authorList>
    </citation>
    <scope>NUCLEOTIDE SEQUENCE [LARGE SCALE GENOMIC DNA]</scope>
    <source>
        <strain evidence="2 3">CGMCC 1.6114</strain>
    </source>
</reference>
<gene>
    <name evidence="2" type="ORF">SAMN04487906_1501</name>
</gene>
<sequence>MRKIILLFLFFISVSVSTAQQSPQEITFNFFETYKNKGASMALDQLYSTNPWMSRSTDAITNVKSQLEGLNEDYVGKYHGYEKLNEKLLGTSYMLLSYMVKFDRQPIRFIFHYYKPKDKWVIYLFKFDAAIDDEMNEAAKLYYENL</sequence>
<evidence type="ECO:0000313" key="2">
    <source>
        <dbReference type="EMBL" id="SFS73986.1"/>
    </source>
</evidence>
<keyword evidence="1" id="KW-0732">Signal</keyword>
<accession>A0A1I6SAL2</accession>
<dbReference type="AlphaFoldDB" id="A0A1I6SAL2"/>
<feature type="signal peptide" evidence="1">
    <location>
        <begin position="1"/>
        <end position="19"/>
    </location>
</feature>
<proteinExistence type="predicted"/>
<dbReference type="OrthoDB" id="1367364at2"/>
<dbReference type="EMBL" id="FPAG01000004">
    <property type="protein sequence ID" value="SFS73986.1"/>
    <property type="molecule type" value="Genomic_DNA"/>
</dbReference>
<dbReference type="RefSeq" id="WP_038267637.1">
    <property type="nucleotide sequence ID" value="NZ_FPAG01000004.1"/>
</dbReference>
<evidence type="ECO:0008006" key="4">
    <source>
        <dbReference type="Google" id="ProtNLM"/>
    </source>
</evidence>
<evidence type="ECO:0000313" key="3">
    <source>
        <dbReference type="Proteomes" id="UP000183209"/>
    </source>
</evidence>